<sequence length="262" mass="28389">MDLGGPPPQLTSRARLGERETRSLCDSSPVTEDGDTPQLVEQAPPVDHAPPPEQVGSHGPDKPFVVGVDRETVLRRREVVRTVERRGAIITLVLGVIGVAAALYALVAFDGTVMLPYAVLLIVAMSPLLLSTWMVFRIQKQRIQWYDANELPPVAMRISVKGLELACDGAAYPVVLPWNTVRGFRRQKLLGQYTLDIALARGVGATTAGVRGLDQPSVRSVVKPNPLLRPTGMFLVKSLDQPVHVIDEALKHFSGGTAGVVR</sequence>
<feature type="transmembrane region" description="Helical" evidence="2">
    <location>
        <begin position="87"/>
        <end position="109"/>
    </location>
</feature>
<keyword evidence="2" id="KW-0472">Membrane</keyword>
<evidence type="ECO:0000313" key="4">
    <source>
        <dbReference type="Proteomes" id="UP001501705"/>
    </source>
</evidence>
<comment type="caution">
    <text evidence="3">The sequence shown here is derived from an EMBL/GenBank/DDBJ whole genome shotgun (WGS) entry which is preliminary data.</text>
</comment>
<accession>A0ABN2DZQ1</accession>
<feature type="region of interest" description="Disordered" evidence="1">
    <location>
        <begin position="1"/>
        <end position="64"/>
    </location>
</feature>
<dbReference type="Proteomes" id="UP001501705">
    <property type="component" value="Unassembled WGS sequence"/>
</dbReference>
<dbReference type="EMBL" id="BAAAPH010000019">
    <property type="protein sequence ID" value="GAA1591164.1"/>
    <property type="molecule type" value="Genomic_DNA"/>
</dbReference>
<evidence type="ECO:0000313" key="3">
    <source>
        <dbReference type="EMBL" id="GAA1591164.1"/>
    </source>
</evidence>
<proteinExistence type="predicted"/>
<protein>
    <recommendedName>
        <fullName evidence="5">PH domain-containing protein</fullName>
    </recommendedName>
</protein>
<evidence type="ECO:0000256" key="2">
    <source>
        <dbReference type="SAM" id="Phobius"/>
    </source>
</evidence>
<keyword evidence="2" id="KW-0812">Transmembrane</keyword>
<keyword evidence="2" id="KW-1133">Transmembrane helix</keyword>
<name>A0ABN2DZQ1_9ACTN</name>
<reference evidence="3 4" key="1">
    <citation type="journal article" date="2019" name="Int. J. Syst. Evol. Microbiol.">
        <title>The Global Catalogue of Microorganisms (GCM) 10K type strain sequencing project: providing services to taxonomists for standard genome sequencing and annotation.</title>
        <authorList>
            <consortium name="The Broad Institute Genomics Platform"/>
            <consortium name="The Broad Institute Genome Sequencing Center for Infectious Disease"/>
            <person name="Wu L."/>
            <person name="Ma J."/>
        </authorList>
    </citation>
    <scope>NUCLEOTIDE SEQUENCE [LARGE SCALE GENOMIC DNA]</scope>
    <source>
        <strain evidence="3 4">JCM 15572</strain>
    </source>
</reference>
<organism evidence="3 4">
    <name type="scientific">Kribbella hippodromi</name>
    <dbReference type="NCBI Taxonomy" id="434347"/>
    <lineage>
        <taxon>Bacteria</taxon>
        <taxon>Bacillati</taxon>
        <taxon>Actinomycetota</taxon>
        <taxon>Actinomycetes</taxon>
        <taxon>Propionibacteriales</taxon>
        <taxon>Kribbellaceae</taxon>
        <taxon>Kribbella</taxon>
    </lineage>
</organism>
<feature type="transmembrane region" description="Helical" evidence="2">
    <location>
        <begin position="115"/>
        <end position="136"/>
    </location>
</feature>
<keyword evidence="4" id="KW-1185">Reference proteome</keyword>
<evidence type="ECO:0008006" key="5">
    <source>
        <dbReference type="Google" id="ProtNLM"/>
    </source>
</evidence>
<evidence type="ECO:0000256" key="1">
    <source>
        <dbReference type="SAM" id="MobiDB-lite"/>
    </source>
</evidence>
<gene>
    <name evidence="3" type="ORF">GCM10009804_54190</name>
</gene>